<dbReference type="Proteomes" id="UP000436138">
    <property type="component" value="Chromosome"/>
</dbReference>
<reference evidence="2 3" key="1">
    <citation type="submission" date="2019-12" db="EMBL/GenBank/DDBJ databases">
        <title>Streptomyces sp. strain T44 isolated from rhizosphere soil of Broussonetia papyrifera.</title>
        <authorList>
            <person name="Mo P."/>
        </authorList>
    </citation>
    <scope>NUCLEOTIDE SEQUENCE [LARGE SCALE GENOMIC DNA]</scope>
    <source>
        <strain evidence="2 3">T44</strain>
    </source>
</reference>
<keyword evidence="3" id="KW-1185">Reference proteome</keyword>
<organism evidence="2 3">
    <name type="scientific">Streptomyces broussonetiae</name>
    <dbReference type="NCBI Taxonomy" id="2686304"/>
    <lineage>
        <taxon>Bacteria</taxon>
        <taxon>Bacillati</taxon>
        <taxon>Actinomycetota</taxon>
        <taxon>Actinomycetes</taxon>
        <taxon>Kitasatosporales</taxon>
        <taxon>Streptomycetaceae</taxon>
        <taxon>Streptomyces</taxon>
    </lineage>
</organism>
<sequence length="399" mass="44573">MSSMAAPAARTYRAYFWEEFTEEWQAQNLSRPPAWAERGLRALRDGLGREPGTVAGMRYLHRVELTDIARTSERLPRSYRAEHAALTLFGLHQHGATQPVHCPATGLGTACRTLRADLVAEAAAGRQLTLADEHRVAAGVRRRLAAAATAVDLDELVHHLRGLVPLLRRAGIGLDYTRLHRDLCDWMTPHHGRVLRAWGLQYTDPITRSTEDRPSGQGQGAQSWYWSVFDPERPEAGAELAALRSGVGEEAGTVPAMWSFYRTWMGSELRARGALTRDLSAEHSALTLFGMHQQGKKQQMHVAGISPGAACRTLLARNNSTDRVALERRLGALLTSLDSQELAHHLRTLVPLLRQADVGLDYTLVRMALRGWDDPQRPEAQSRLRSTWDRDFRREDAQP</sequence>
<accession>A0A6I6MNV9</accession>
<name>A0A6I6MNV9_9ACTN</name>
<protein>
    <submittedName>
        <fullName evidence="2">Type I-E CRISPR-associated protein Cse2/CasB</fullName>
    </submittedName>
</protein>
<dbReference type="KEGG" id="sbro:GQF42_00640"/>
<dbReference type="RefSeq" id="WP_158916732.1">
    <property type="nucleotide sequence ID" value="NZ_CP047020.1"/>
</dbReference>
<gene>
    <name evidence="2" type="primary">casB</name>
    <name evidence="2" type="ORF">GQF42_00640</name>
</gene>
<evidence type="ECO:0000313" key="3">
    <source>
        <dbReference type="Proteomes" id="UP000436138"/>
    </source>
</evidence>
<dbReference type="InterPro" id="IPR013382">
    <property type="entry name" value="CRISPR-assoc_prot_Cse2"/>
</dbReference>
<proteinExistence type="predicted"/>
<dbReference type="NCBIfam" id="TIGR02548">
    <property type="entry name" value="casB_cse2"/>
    <property type="match status" value="2"/>
</dbReference>
<evidence type="ECO:0000313" key="2">
    <source>
        <dbReference type="EMBL" id="QHA02068.1"/>
    </source>
</evidence>
<dbReference type="InterPro" id="IPR038287">
    <property type="entry name" value="Cse2_sf"/>
</dbReference>
<dbReference type="Pfam" id="PF09485">
    <property type="entry name" value="CRISPR_Cse2"/>
    <property type="match status" value="2"/>
</dbReference>
<dbReference type="AlphaFoldDB" id="A0A6I6MNV9"/>
<dbReference type="EMBL" id="CP047020">
    <property type="protein sequence ID" value="QHA02068.1"/>
    <property type="molecule type" value="Genomic_DNA"/>
</dbReference>
<feature type="region of interest" description="Disordered" evidence="1">
    <location>
        <begin position="375"/>
        <end position="399"/>
    </location>
</feature>
<dbReference type="Gene3D" id="1.10.520.40">
    <property type="entry name" value="CRISPR-associated protein Cse2"/>
    <property type="match status" value="2"/>
</dbReference>
<evidence type="ECO:0000256" key="1">
    <source>
        <dbReference type="SAM" id="MobiDB-lite"/>
    </source>
</evidence>